<protein>
    <submittedName>
        <fullName evidence="1">Uncharacterized protein</fullName>
    </submittedName>
</protein>
<evidence type="ECO:0000313" key="2">
    <source>
        <dbReference type="Proteomes" id="UP001177003"/>
    </source>
</evidence>
<dbReference type="Proteomes" id="UP001177003">
    <property type="component" value="Chromosome 6"/>
</dbReference>
<evidence type="ECO:0000313" key="1">
    <source>
        <dbReference type="EMBL" id="CAI9291366.1"/>
    </source>
</evidence>
<sequence length="203" mass="21782">MADDLRNVVAQASALMVAAANQELCDSEAEASSTFGAELYLACEKAALEDHVATLEGPTERLETQGVRKACEALGFEKGNQLASCSVISGEFETAYHVRVTRRTEEVHIAPSSFADTDFAGLFCLGELDYDSFRQFCHSSGPGAVPLFLICCKCFLIGWGFLSFPPPGPGMRELNFPFHALEVLVLSLLLDPVHAATMGSASP</sequence>
<proteinExistence type="predicted"/>
<organism evidence="1 2">
    <name type="scientific">Lactuca saligna</name>
    <name type="common">Willowleaf lettuce</name>
    <dbReference type="NCBI Taxonomy" id="75948"/>
    <lineage>
        <taxon>Eukaryota</taxon>
        <taxon>Viridiplantae</taxon>
        <taxon>Streptophyta</taxon>
        <taxon>Embryophyta</taxon>
        <taxon>Tracheophyta</taxon>
        <taxon>Spermatophyta</taxon>
        <taxon>Magnoliopsida</taxon>
        <taxon>eudicotyledons</taxon>
        <taxon>Gunneridae</taxon>
        <taxon>Pentapetalae</taxon>
        <taxon>asterids</taxon>
        <taxon>campanulids</taxon>
        <taxon>Asterales</taxon>
        <taxon>Asteraceae</taxon>
        <taxon>Cichorioideae</taxon>
        <taxon>Cichorieae</taxon>
        <taxon>Lactucinae</taxon>
        <taxon>Lactuca</taxon>
    </lineage>
</organism>
<dbReference type="EMBL" id="OX465082">
    <property type="protein sequence ID" value="CAI9291366.1"/>
    <property type="molecule type" value="Genomic_DNA"/>
</dbReference>
<accession>A0AA35ZEX6</accession>
<dbReference type="AlphaFoldDB" id="A0AA35ZEX6"/>
<reference evidence="1" key="1">
    <citation type="submission" date="2023-04" db="EMBL/GenBank/DDBJ databases">
        <authorList>
            <person name="Vijverberg K."/>
            <person name="Xiong W."/>
            <person name="Schranz E."/>
        </authorList>
    </citation>
    <scope>NUCLEOTIDE SEQUENCE</scope>
</reference>
<gene>
    <name evidence="1" type="ORF">LSALG_LOCUS30511</name>
</gene>
<keyword evidence="2" id="KW-1185">Reference proteome</keyword>
<name>A0AA35ZEX6_LACSI</name>